<dbReference type="NCBIfam" id="TIGR01509">
    <property type="entry name" value="HAD-SF-IA-v3"/>
    <property type="match status" value="1"/>
</dbReference>
<dbReference type="InterPro" id="IPR051806">
    <property type="entry name" value="HAD-like_SPP"/>
</dbReference>
<dbReference type="SFLD" id="SFLDG01129">
    <property type="entry name" value="C1.5:_HAD__Beta-PGM__Phosphata"/>
    <property type="match status" value="1"/>
</dbReference>
<protein>
    <submittedName>
        <fullName evidence="1">Putative glycerol-1-phosphatase</fullName>
    </submittedName>
</protein>
<dbReference type="InterPro" id="IPR023214">
    <property type="entry name" value="HAD_sf"/>
</dbReference>
<dbReference type="EMBL" id="RBNJ01014710">
    <property type="protein sequence ID" value="RUS24862.1"/>
    <property type="molecule type" value="Genomic_DNA"/>
</dbReference>
<dbReference type="InterPro" id="IPR006439">
    <property type="entry name" value="HAD-SF_hydro_IA"/>
</dbReference>
<dbReference type="PANTHER" id="PTHR43481">
    <property type="entry name" value="FRUCTOSE-1-PHOSPHATE PHOSPHATASE"/>
    <property type="match status" value="1"/>
</dbReference>
<comment type="caution">
    <text evidence="1">The sequence shown here is derived from an EMBL/GenBank/DDBJ whole genome shotgun (WGS) entry which is preliminary data.</text>
</comment>
<evidence type="ECO:0000313" key="1">
    <source>
        <dbReference type="EMBL" id="RUS24862.1"/>
    </source>
</evidence>
<dbReference type="Proteomes" id="UP000274822">
    <property type="component" value="Unassembled WGS sequence"/>
</dbReference>
<proteinExistence type="predicted"/>
<dbReference type="PANTHER" id="PTHR43481:SF4">
    <property type="entry name" value="GLYCEROL-1-PHOSPHATE PHOSPHOHYDROLASE 1-RELATED"/>
    <property type="match status" value="1"/>
</dbReference>
<dbReference type="GO" id="GO:0050308">
    <property type="term" value="F:sugar-phosphatase activity"/>
    <property type="evidence" value="ECO:0007669"/>
    <property type="project" value="TreeGrafter"/>
</dbReference>
<keyword evidence="2" id="KW-1185">Reference proteome</keyword>
<evidence type="ECO:0000313" key="2">
    <source>
        <dbReference type="Proteomes" id="UP000274822"/>
    </source>
</evidence>
<dbReference type="Gene3D" id="3.40.50.1000">
    <property type="entry name" value="HAD superfamily/HAD-like"/>
    <property type="match status" value="1"/>
</dbReference>
<gene>
    <name evidence="1" type="ORF">BC938DRAFT_472978</name>
</gene>
<dbReference type="Pfam" id="PF00702">
    <property type="entry name" value="Hydrolase"/>
    <property type="match status" value="1"/>
</dbReference>
<dbReference type="CDD" id="cd07527">
    <property type="entry name" value="HAD_ScGPP-like"/>
    <property type="match status" value="1"/>
</dbReference>
<organism evidence="1 2">
    <name type="scientific">Jimgerdemannia flammicorona</name>
    <dbReference type="NCBI Taxonomy" id="994334"/>
    <lineage>
        <taxon>Eukaryota</taxon>
        <taxon>Fungi</taxon>
        <taxon>Fungi incertae sedis</taxon>
        <taxon>Mucoromycota</taxon>
        <taxon>Mucoromycotina</taxon>
        <taxon>Endogonomycetes</taxon>
        <taxon>Endogonales</taxon>
        <taxon>Endogonaceae</taxon>
        <taxon>Jimgerdemannia</taxon>
    </lineage>
</organism>
<dbReference type="SFLD" id="SFLDS00003">
    <property type="entry name" value="Haloacid_Dehalogenase"/>
    <property type="match status" value="1"/>
</dbReference>
<accession>A0A433Q510</accession>
<dbReference type="InterPro" id="IPR023198">
    <property type="entry name" value="PGP-like_dom2"/>
</dbReference>
<dbReference type="InterPro" id="IPR036412">
    <property type="entry name" value="HAD-like_sf"/>
</dbReference>
<dbReference type="AlphaFoldDB" id="A0A433Q510"/>
<name>A0A433Q510_9FUNG</name>
<dbReference type="Gene3D" id="1.10.150.240">
    <property type="entry name" value="Putative phosphatase, domain 2"/>
    <property type="match status" value="1"/>
</dbReference>
<sequence length="226" mass="25012">MTVSKTFRTKCFLFDLDGTLIDTTPLVEAHWRNFAAEHNLDASVILATSHGRRTIDTIREHVPHIATEELVDKYEQAMARQKDGVALLPGVRAILKSLPSNCWAICTSASTYMAEARLNQCDIPIPRVVITADMVKKGKPDPEGYTRAGRGLGFLPKECIVVEDAPAGVRAAKASGMRSIGLLTTHRREQLMEAEADVIVRDLSDVQVRIGDDGWLEVTVQEWEES</sequence>
<reference evidence="1 2" key="1">
    <citation type="journal article" date="2018" name="New Phytol.">
        <title>Phylogenomics of Endogonaceae and evolution of mycorrhizas within Mucoromycota.</title>
        <authorList>
            <person name="Chang Y."/>
            <person name="Desiro A."/>
            <person name="Na H."/>
            <person name="Sandor L."/>
            <person name="Lipzen A."/>
            <person name="Clum A."/>
            <person name="Barry K."/>
            <person name="Grigoriev I.V."/>
            <person name="Martin F.M."/>
            <person name="Stajich J.E."/>
            <person name="Smith M.E."/>
            <person name="Bonito G."/>
            <person name="Spatafora J.W."/>
        </authorList>
    </citation>
    <scope>NUCLEOTIDE SEQUENCE [LARGE SCALE GENOMIC DNA]</scope>
    <source>
        <strain evidence="1 2">AD002</strain>
    </source>
</reference>
<dbReference type="SFLD" id="SFLDG01135">
    <property type="entry name" value="C1.5.6:_HAD__Beta-PGM__Phospha"/>
    <property type="match status" value="1"/>
</dbReference>
<dbReference type="SUPFAM" id="SSF56784">
    <property type="entry name" value="HAD-like"/>
    <property type="match status" value="1"/>
</dbReference>